<dbReference type="EC" id="2.1.1.290" evidence="5"/>
<comment type="pathway">
    <text evidence="2">tRNA modification; wybutosine-tRNA(Phe) biosynthesis.</text>
</comment>
<evidence type="ECO:0000256" key="13">
    <source>
        <dbReference type="ARBA" id="ARBA00030231"/>
    </source>
</evidence>
<dbReference type="Gene3D" id="6.10.140.1470">
    <property type="match status" value="1"/>
</dbReference>
<name>A0A0J6FQQ1_COCPO</name>
<dbReference type="InterPro" id="IPR007213">
    <property type="entry name" value="Ppm1/Ppm2/Tcmp"/>
</dbReference>
<dbReference type="Pfam" id="PF13418">
    <property type="entry name" value="Beta-prop_TYW4"/>
    <property type="match status" value="1"/>
</dbReference>
<evidence type="ECO:0000256" key="15">
    <source>
        <dbReference type="ARBA" id="ARBA00049250"/>
    </source>
</evidence>
<dbReference type="PANTHER" id="PTHR46529:SF1">
    <property type="entry name" value="TRNA WYBUTOSINE-SYNTHESIZING PROTEIN 4"/>
    <property type="match status" value="1"/>
</dbReference>
<dbReference type="Gene3D" id="3.40.50.150">
    <property type="entry name" value="Vaccinia Virus protein VP39"/>
    <property type="match status" value="1"/>
</dbReference>
<dbReference type="GO" id="GO:0030488">
    <property type="term" value="P:tRNA methylation"/>
    <property type="evidence" value="ECO:0007669"/>
    <property type="project" value="TreeGrafter"/>
</dbReference>
<dbReference type="AlphaFoldDB" id="A0A0J6FQQ1"/>
<dbReference type="GO" id="GO:0031591">
    <property type="term" value="P:wybutosine biosynthetic process"/>
    <property type="evidence" value="ECO:0007669"/>
    <property type="project" value="TreeGrafter"/>
</dbReference>
<keyword evidence="8 17" id="KW-0808">Transferase</keyword>
<dbReference type="Pfam" id="PF13621">
    <property type="entry name" value="Cupin_8"/>
    <property type="match status" value="1"/>
</dbReference>
<dbReference type="FunFam" id="2.60.120.650:FF:000043">
    <property type="entry name" value="tRNA wybutosine-synthesizing protein 4"/>
    <property type="match status" value="1"/>
</dbReference>
<evidence type="ECO:0000256" key="9">
    <source>
        <dbReference type="ARBA" id="ARBA00022691"/>
    </source>
</evidence>
<sequence>MPRLRCPGSGQPDAKTDLEKGLVMGTNGSSIVSKRSVEQLYYPEPHFIRYFVKKRQRRSPLINRGYWLRMYAIEHTVKVFLERPSDRPKVIINFGCGFDPLPFQFLTHNPALCQNVRFIDVDYHKLMVEKRNTIHKTAALSSLIPDAEYPAEDDVVLLRSRKYIGIGCDLVELSELEKSLRFELGSPSDFSIFCTAEVSLTYMDVKSADALLQWASTLSDDTNFCLLEQYFPDGPGHPFSQTMMNHFQKLRTPLYSIHEYPSLRKQEQRFVDAGWKYANAKSLWELWSDSQFLNDLQRESLDKYEAFDEWEEFALFASHYFLLLASTKRSKNNGDSEEPTRETDTPVEQLRLVPQCPPRFNGQRRFGSIVPIKEHMVGLHGGLGLQTRLSSAQAYSESEVNHSIHDMPPTSIGARMCHSTTVFGEQCLITGGRASPTMPLGDCWLKSNGKWNQVDSLPIPCFRHSTVAVDLGQGSKHVLLYGGKSATGDTLGQFLLWSEQSGWNEINIIGRTPRARFGASLISIDNQTGIMFGGMSQGGVVLNDFWTWQISRSDEGDISLTLEELTEKLSTRMPLFRWLGRFGSTANLMGNKIIVSGGITVDGSVPQKYEIILLDISSLRSFMQDPLSHSGSILAPAGVAIDSDGPRPLLVGHSSFPVAERKVLIVGGGAVCFSFGTYWNGGTWLLQDATPNAVNEWLPVEPSIDSEQSPARTITATPQPVVTSADSLVTVSRVKIASPRDFRTIVDKSRPVILEGLDIGPCVESWTKEYLRNAVGHDRKVVVHDSRSEHMDFQTKNFTYVTKEFGTFLDEVHAGSRQYLRAISAQKPSEEPANLSTDFPGLKDDFRLPPELSLVSEQAHSSPLRISGPVILWLHYDVLANVLCQVRGEKKLILYPPWDVSKLGFAPGASSSSINVFQNTSDSQPTSPYGTTPHEAVMKPGDILFLPPLWLHTACPTAGVSVAVNVFFRSLVQGYAPGRDVYGNRDLHAYEKGRKDVEKIARSFDRLPSDVARFYLDRLADELRQRVTT</sequence>
<evidence type="ECO:0000256" key="3">
    <source>
        <dbReference type="ARBA" id="ARBA00010703"/>
    </source>
</evidence>
<evidence type="ECO:0000256" key="7">
    <source>
        <dbReference type="ARBA" id="ARBA00022603"/>
    </source>
</evidence>
<evidence type="ECO:0000313" key="17">
    <source>
        <dbReference type="EMBL" id="KMM71795.1"/>
    </source>
</evidence>
<reference evidence="18" key="2">
    <citation type="journal article" date="2009" name="Genome Res.">
        <title>Comparative genomic analyses of the human fungal pathogens Coccidioides and their relatives.</title>
        <authorList>
            <person name="Sharpton T.J."/>
            <person name="Stajich J.E."/>
            <person name="Rounsley S.D."/>
            <person name="Gardner M.J."/>
            <person name="Wortman J.R."/>
            <person name="Jordar V.S."/>
            <person name="Maiti R."/>
            <person name="Kodira C.D."/>
            <person name="Neafsey D.E."/>
            <person name="Zeng Q."/>
            <person name="Hung C.-Y."/>
            <person name="McMahan C."/>
            <person name="Muszewska A."/>
            <person name="Grynberg M."/>
            <person name="Mandel M.A."/>
            <person name="Kellner E.M."/>
            <person name="Barker B.M."/>
            <person name="Galgiani J.N."/>
            <person name="Orbach M.J."/>
            <person name="Kirkland T.N."/>
            <person name="Cole G.T."/>
            <person name="Henn M.R."/>
            <person name="Birren B.W."/>
            <person name="Taylor J.W."/>
        </authorList>
    </citation>
    <scope>NUCLEOTIDE SEQUENCE [LARGE SCALE GENOMIC DNA]</scope>
    <source>
        <strain evidence="18">RMSCC 3488</strain>
    </source>
</reference>
<dbReference type="InterPro" id="IPR011043">
    <property type="entry name" value="Gal_Oxase/kelch_b-propeller"/>
</dbReference>
<dbReference type="InterPro" id="IPR015915">
    <property type="entry name" value="Kelch-typ_b-propeller"/>
</dbReference>
<comment type="catalytic activity">
    <reaction evidence="15">
        <text>7-[(3S)-(3-amino-3-methoxycarbonyl)propyl]wyosine(37) in tRNA(Phe) + S-adenosyl-L-methionine + CO2 = wybutosine(37) in tRNA(Phe) + S-adenosyl-L-homocysteine + 2 H(+)</text>
        <dbReference type="Rhea" id="RHEA:37119"/>
        <dbReference type="Rhea" id="RHEA-COMP:11844"/>
        <dbReference type="Rhea" id="RHEA-COMP:11847"/>
        <dbReference type="ChEBI" id="CHEBI:15378"/>
        <dbReference type="ChEBI" id="CHEBI:16526"/>
        <dbReference type="ChEBI" id="CHEBI:57856"/>
        <dbReference type="ChEBI" id="CHEBI:59789"/>
        <dbReference type="ChEBI" id="CHEBI:73544"/>
        <dbReference type="ChEBI" id="CHEBI:74275"/>
        <dbReference type="EC" id="2.3.1.231"/>
    </reaction>
</comment>
<keyword evidence="10" id="KW-0819">tRNA processing</keyword>
<dbReference type="SUPFAM" id="SSF53335">
    <property type="entry name" value="S-adenosyl-L-methionine-dependent methyltransferases"/>
    <property type="match status" value="1"/>
</dbReference>
<evidence type="ECO:0000313" key="18">
    <source>
        <dbReference type="Proteomes" id="UP000054567"/>
    </source>
</evidence>
<dbReference type="EMBL" id="DS268113">
    <property type="protein sequence ID" value="KMM71795.1"/>
    <property type="molecule type" value="Genomic_DNA"/>
</dbReference>
<reference evidence="18" key="3">
    <citation type="journal article" date="2010" name="Genome Res.">
        <title>Population genomic sequencing of Coccidioides fungi reveals recent hybridization and transposon control.</title>
        <authorList>
            <person name="Neafsey D.E."/>
            <person name="Barker B.M."/>
            <person name="Sharpton T.J."/>
            <person name="Stajich J.E."/>
            <person name="Park D.J."/>
            <person name="Whiston E."/>
            <person name="Hung C.-Y."/>
            <person name="McMahan C."/>
            <person name="White J."/>
            <person name="Sykes S."/>
            <person name="Heiman D."/>
            <person name="Young S."/>
            <person name="Zeng Q."/>
            <person name="Abouelleil A."/>
            <person name="Aftuck L."/>
            <person name="Bessette D."/>
            <person name="Brown A."/>
            <person name="FitzGerald M."/>
            <person name="Lui A."/>
            <person name="Macdonald J.P."/>
            <person name="Priest M."/>
            <person name="Orbach M.J."/>
            <person name="Galgiani J.N."/>
            <person name="Kirkland T.N."/>
            <person name="Cole G.T."/>
            <person name="Birren B.W."/>
            <person name="Henn M.R."/>
            <person name="Taylor J.W."/>
            <person name="Rounsley S.D."/>
        </authorList>
    </citation>
    <scope>NUCLEOTIDE SEQUENCE [LARGE SCALE GENOMIC DNA]</scope>
    <source>
        <strain evidence="18">RMSCC 3488</strain>
    </source>
</reference>
<proteinExistence type="inferred from homology"/>
<comment type="catalytic activity">
    <reaction evidence="1">
        <text>7-[(3S)-3-amino-3-carboxypropyl]wyosine(37) in tRNA(Phe) + S-adenosyl-L-methionine = 7-[(3S)-(3-amino-3-methoxycarbonyl)propyl]wyosine(37) in tRNA(Phe) + S-adenosyl-L-homocysteine</text>
        <dbReference type="Rhea" id="RHEA:36903"/>
        <dbReference type="Rhea" id="RHEA-COMP:10379"/>
        <dbReference type="Rhea" id="RHEA-COMP:11844"/>
        <dbReference type="ChEBI" id="CHEBI:57856"/>
        <dbReference type="ChEBI" id="CHEBI:59789"/>
        <dbReference type="ChEBI" id="CHEBI:73543"/>
        <dbReference type="ChEBI" id="CHEBI:74275"/>
        <dbReference type="EC" id="2.1.1.290"/>
    </reaction>
</comment>
<accession>A0A0J6FQQ1</accession>
<dbReference type="EC" id="2.3.1.231" evidence="4"/>
<dbReference type="InterPro" id="IPR041667">
    <property type="entry name" value="Cupin_8"/>
</dbReference>
<evidence type="ECO:0000256" key="10">
    <source>
        <dbReference type="ARBA" id="ARBA00022694"/>
    </source>
</evidence>
<evidence type="ECO:0000256" key="4">
    <source>
        <dbReference type="ARBA" id="ARBA00012155"/>
    </source>
</evidence>
<dbReference type="GO" id="GO:0008175">
    <property type="term" value="F:tRNA methyltransferase activity"/>
    <property type="evidence" value="ECO:0007669"/>
    <property type="project" value="TreeGrafter"/>
</dbReference>
<dbReference type="Proteomes" id="UP000054567">
    <property type="component" value="Unassembled WGS sequence"/>
</dbReference>
<dbReference type="InterPro" id="IPR003347">
    <property type="entry name" value="JmjC_dom"/>
</dbReference>
<feature type="domain" description="JmjC" evidence="16">
    <location>
        <begin position="828"/>
        <end position="985"/>
    </location>
</feature>
<keyword evidence="7 17" id="KW-0489">Methyltransferase</keyword>
<dbReference type="SUPFAM" id="SSF50965">
    <property type="entry name" value="Galactose oxidase, central domain"/>
    <property type="match status" value="1"/>
</dbReference>
<dbReference type="PANTHER" id="PTHR46529">
    <property type="entry name" value="TRNA WYBUTOSINE-SYNTHESIZING PROTEIN 4"/>
    <property type="match status" value="1"/>
</dbReference>
<evidence type="ECO:0000256" key="11">
    <source>
        <dbReference type="ARBA" id="ARBA00025588"/>
    </source>
</evidence>
<dbReference type="SUPFAM" id="SSF51197">
    <property type="entry name" value="Clavaminate synthase-like"/>
    <property type="match status" value="1"/>
</dbReference>
<evidence type="ECO:0000256" key="2">
    <source>
        <dbReference type="ARBA" id="ARBA00004797"/>
    </source>
</evidence>
<protein>
    <recommendedName>
        <fullName evidence="6">tRNA wybutosine-synthesizing protein 4</fullName>
        <ecNumber evidence="5">2.1.1.290</ecNumber>
        <ecNumber evidence="4">2.3.1.231</ecNumber>
    </recommendedName>
    <alternativeName>
        <fullName evidence="13">Leucine carboxyl methyltransferase 2</fullName>
    </alternativeName>
    <alternativeName>
        <fullName evidence="14">tRNA(Phe) (7-(3-amino-3-(methoxycarbonyl)propyl)wyosine(37)-N)-methoxycarbonyltransferase</fullName>
    </alternativeName>
    <alternativeName>
        <fullName evidence="12">tRNA(Phe) (7-(3-amino-3-carboxypropyl)wyosine(37)-O)-methyltransferase</fullName>
    </alternativeName>
</protein>
<evidence type="ECO:0000256" key="5">
    <source>
        <dbReference type="ARBA" id="ARBA00012779"/>
    </source>
</evidence>
<evidence type="ECO:0000256" key="1">
    <source>
        <dbReference type="ARBA" id="ARBA00001806"/>
    </source>
</evidence>
<evidence type="ECO:0000256" key="12">
    <source>
        <dbReference type="ARBA" id="ARBA00029750"/>
    </source>
</evidence>
<dbReference type="FunFam" id="3.40.50.150:FF:000383">
    <property type="entry name" value="Leucine carboxyl methyltransferase 2"/>
    <property type="match status" value="1"/>
</dbReference>
<gene>
    <name evidence="17" type="ORF">CPAG_08096</name>
</gene>
<dbReference type="VEuPathDB" id="FungiDB:CPAG_08096"/>
<dbReference type="Gene3D" id="2.60.120.650">
    <property type="entry name" value="Cupin"/>
    <property type="match status" value="1"/>
</dbReference>
<evidence type="ECO:0000256" key="8">
    <source>
        <dbReference type="ARBA" id="ARBA00022679"/>
    </source>
</evidence>
<dbReference type="OrthoDB" id="47172at2759"/>
<dbReference type="Pfam" id="PF04072">
    <property type="entry name" value="LCM"/>
    <property type="match status" value="1"/>
</dbReference>
<organism evidence="17 18">
    <name type="scientific">Coccidioides posadasii RMSCC 3488</name>
    <dbReference type="NCBI Taxonomy" id="454284"/>
    <lineage>
        <taxon>Eukaryota</taxon>
        <taxon>Fungi</taxon>
        <taxon>Dikarya</taxon>
        <taxon>Ascomycota</taxon>
        <taxon>Pezizomycotina</taxon>
        <taxon>Eurotiomycetes</taxon>
        <taxon>Eurotiomycetidae</taxon>
        <taxon>Onygenales</taxon>
        <taxon>Onygenaceae</taxon>
        <taxon>Coccidioides</taxon>
    </lineage>
</organism>
<reference evidence="17 18" key="1">
    <citation type="submission" date="2007-06" db="EMBL/GenBank/DDBJ databases">
        <title>The Genome Sequence of Coccidioides posadasii RMSCC_3488.</title>
        <authorList>
            <consortium name="Coccidioides Genome Resources Consortium"/>
            <consortium name="The Broad Institute Genome Sequencing Platform"/>
            <person name="Henn M.R."/>
            <person name="Sykes S."/>
            <person name="Young S."/>
            <person name="Jaffe D."/>
            <person name="Berlin A."/>
            <person name="Alvarez P."/>
            <person name="Butler J."/>
            <person name="Gnerre S."/>
            <person name="Grabherr M."/>
            <person name="Mauceli E."/>
            <person name="Brockman W."/>
            <person name="Kodira C."/>
            <person name="Alvarado L."/>
            <person name="Zeng Q."/>
            <person name="Crawford M."/>
            <person name="Antoine C."/>
            <person name="Devon K."/>
            <person name="Galgiani J."/>
            <person name="Orsborn K."/>
            <person name="Lewis M.L."/>
            <person name="Nusbaum C."/>
            <person name="Galagan J."/>
            <person name="Birren B."/>
        </authorList>
    </citation>
    <scope>NUCLEOTIDE SEQUENCE [LARGE SCALE GENOMIC DNA]</scope>
    <source>
        <strain evidence="17 18">RMSCC 3488</strain>
    </source>
</reference>
<dbReference type="Gene3D" id="2.120.10.80">
    <property type="entry name" value="Kelch-type beta propeller"/>
    <property type="match status" value="1"/>
</dbReference>
<comment type="function">
    <text evidence="11">Probable S-adenosyl-L-methionine-dependent methyltransferase that acts as a component of the wybutosine biosynthesis pathway. Wybutosine is a hyper modified guanosine with a tricyclic base found at the 3'-position adjacent to the anticodon of eukaryotic phenylalanine tRNA. May methylate the carboxyl group of leucine residues to form alpha-leucine ester residues.</text>
</comment>
<dbReference type="PROSITE" id="PS51184">
    <property type="entry name" value="JMJC"/>
    <property type="match status" value="1"/>
</dbReference>
<evidence type="ECO:0000256" key="14">
    <source>
        <dbReference type="ARBA" id="ARBA00030847"/>
    </source>
</evidence>
<keyword evidence="9" id="KW-0949">S-adenosyl-L-methionine</keyword>
<evidence type="ECO:0000256" key="6">
    <source>
        <dbReference type="ARBA" id="ARBA00018045"/>
    </source>
</evidence>
<dbReference type="UniPathway" id="UPA00375"/>
<dbReference type="InterPro" id="IPR029063">
    <property type="entry name" value="SAM-dependent_MTases_sf"/>
</dbReference>
<evidence type="ECO:0000259" key="16">
    <source>
        <dbReference type="PROSITE" id="PS51184"/>
    </source>
</evidence>
<comment type="similarity">
    <text evidence="3">Belongs to the methyltransferase superfamily. LCMT family.</text>
</comment>